<dbReference type="InterPro" id="IPR044974">
    <property type="entry name" value="Disease_R_plants"/>
</dbReference>
<protein>
    <submittedName>
        <fullName evidence="16">Late blight resistance protein homolog R1A-3 isoform X1</fullName>
    </submittedName>
</protein>
<evidence type="ECO:0000313" key="15">
    <source>
        <dbReference type="Proteomes" id="UP001652660"/>
    </source>
</evidence>
<dbReference type="SUPFAM" id="SSF52540">
    <property type="entry name" value="P-loop containing nucleoside triphosphate hydrolases"/>
    <property type="match status" value="1"/>
</dbReference>
<dbReference type="Pfam" id="PF12061">
    <property type="entry name" value="NB-LRR"/>
    <property type="match status" value="1"/>
</dbReference>
<dbReference type="InterPro" id="IPR032675">
    <property type="entry name" value="LRR_dom_sf"/>
</dbReference>
<dbReference type="InterPro" id="IPR002182">
    <property type="entry name" value="NB-ARC"/>
</dbReference>
<dbReference type="InterPro" id="IPR021929">
    <property type="entry name" value="R1A-like_N"/>
</dbReference>
<dbReference type="InterPro" id="IPR058922">
    <property type="entry name" value="WHD_DRP"/>
</dbReference>
<keyword evidence="7" id="KW-0677">Repeat</keyword>
<dbReference type="GO" id="GO:0005524">
    <property type="term" value="F:ATP binding"/>
    <property type="evidence" value="ECO:0007669"/>
    <property type="project" value="UniProtKB-KW"/>
</dbReference>
<keyword evidence="9" id="KW-0611">Plant defense</keyword>
<dbReference type="GO" id="GO:0051607">
    <property type="term" value="P:defense response to virus"/>
    <property type="evidence" value="ECO:0007669"/>
    <property type="project" value="UniProtKB-ARBA"/>
</dbReference>
<evidence type="ECO:0000256" key="9">
    <source>
        <dbReference type="ARBA" id="ARBA00022821"/>
    </source>
</evidence>
<feature type="domain" description="Disease resistance R13L4/SHOC-2-like LRR" evidence="14">
    <location>
        <begin position="945"/>
        <end position="1103"/>
    </location>
</feature>
<dbReference type="PANTHER" id="PTHR23155:SF1152">
    <property type="entry name" value="AAA+ ATPASE DOMAIN-CONTAINING PROTEIN"/>
    <property type="match status" value="1"/>
</dbReference>
<keyword evidence="8" id="KW-0547">Nucleotide-binding</keyword>
<feature type="domain" description="Late blight resistance protein R1A-like N-terminal" evidence="12">
    <location>
        <begin position="151"/>
        <end position="395"/>
    </location>
</feature>
<dbReference type="RefSeq" id="XP_027082224.1">
    <property type="nucleotide sequence ID" value="XM_027226423.2"/>
</dbReference>
<feature type="domain" description="Disease resistance protein winged helix" evidence="13">
    <location>
        <begin position="801"/>
        <end position="870"/>
    </location>
</feature>
<evidence type="ECO:0000256" key="8">
    <source>
        <dbReference type="ARBA" id="ARBA00022741"/>
    </source>
</evidence>
<dbReference type="GO" id="GO:0043531">
    <property type="term" value="F:ADP binding"/>
    <property type="evidence" value="ECO:0007669"/>
    <property type="project" value="InterPro"/>
</dbReference>
<evidence type="ECO:0000313" key="16">
    <source>
        <dbReference type="RefSeq" id="XP_027082224.1"/>
    </source>
</evidence>
<keyword evidence="10" id="KW-0067">ATP-binding</keyword>
<keyword evidence="6" id="KW-0381">Hypersensitive response</keyword>
<dbReference type="Pfam" id="PF23559">
    <property type="entry name" value="WHD_DRP"/>
    <property type="match status" value="1"/>
</dbReference>
<evidence type="ECO:0000256" key="10">
    <source>
        <dbReference type="ARBA" id="ARBA00022840"/>
    </source>
</evidence>
<dbReference type="PANTHER" id="PTHR23155">
    <property type="entry name" value="DISEASE RESISTANCE PROTEIN RP"/>
    <property type="match status" value="1"/>
</dbReference>
<evidence type="ECO:0000259" key="11">
    <source>
        <dbReference type="Pfam" id="PF00931"/>
    </source>
</evidence>
<accession>A0A6P6TV22</accession>
<evidence type="ECO:0000259" key="13">
    <source>
        <dbReference type="Pfam" id="PF23559"/>
    </source>
</evidence>
<dbReference type="Gene3D" id="1.10.10.10">
    <property type="entry name" value="Winged helix-like DNA-binding domain superfamily/Winged helix DNA-binding domain"/>
    <property type="match status" value="1"/>
</dbReference>
<dbReference type="AlphaFoldDB" id="A0A6P6TV22"/>
<dbReference type="Pfam" id="PF00931">
    <property type="entry name" value="NB-ARC"/>
    <property type="match status" value="1"/>
</dbReference>
<proteinExistence type="inferred from homology"/>
<comment type="function">
    <text evidence="1">Confers resistance to late blight (Phytophthora infestans) races carrying the avirulence gene Avr1. Resistance proteins guard the plant against pathogens that contain an appropriate avirulence protein via an indirect interaction with this avirulence protein. That triggers a defense system including the hypersensitive response, which restricts the pathogen growth.</text>
</comment>
<dbReference type="GeneID" id="113704525"/>
<keyword evidence="15" id="KW-1185">Reference proteome</keyword>
<feature type="domain" description="NB-ARC" evidence="11">
    <location>
        <begin position="539"/>
        <end position="714"/>
    </location>
</feature>
<dbReference type="Gene3D" id="3.80.10.10">
    <property type="entry name" value="Ribonuclease Inhibitor"/>
    <property type="match status" value="1"/>
</dbReference>
<dbReference type="GO" id="GO:0005737">
    <property type="term" value="C:cytoplasm"/>
    <property type="evidence" value="ECO:0007669"/>
    <property type="project" value="UniProtKB-SubCell"/>
</dbReference>
<evidence type="ECO:0000256" key="4">
    <source>
        <dbReference type="ARBA" id="ARBA00022490"/>
    </source>
</evidence>
<comment type="subcellular location">
    <subcellularLocation>
        <location evidence="2">Cytoplasm</location>
    </subcellularLocation>
</comment>
<dbReference type="InterPro" id="IPR055414">
    <property type="entry name" value="LRR_R13L4/SHOC2-like"/>
</dbReference>
<gene>
    <name evidence="16" type="primary">LOC113704525</name>
</gene>
<evidence type="ECO:0000256" key="1">
    <source>
        <dbReference type="ARBA" id="ARBA00002074"/>
    </source>
</evidence>
<reference evidence="16" key="2">
    <citation type="submission" date="2025-08" db="UniProtKB">
        <authorList>
            <consortium name="RefSeq"/>
        </authorList>
    </citation>
    <scope>IDENTIFICATION</scope>
    <source>
        <tissue evidence="16">Leaves</tissue>
    </source>
</reference>
<name>A0A6P6TV22_COFAR</name>
<dbReference type="InterPro" id="IPR027417">
    <property type="entry name" value="P-loop_NTPase"/>
</dbReference>
<keyword evidence="5" id="KW-0433">Leucine-rich repeat</keyword>
<dbReference type="FunFam" id="1.10.10.10:FF:000322">
    <property type="entry name" value="Probable disease resistance protein At1g63360"/>
    <property type="match status" value="1"/>
</dbReference>
<evidence type="ECO:0000256" key="6">
    <source>
        <dbReference type="ARBA" id="ARBA00022667"/>
    </source>
</evidence>
<dbReference type="InterPro" id="IPR042197">
    <property type="entry name" value="Apaf_helical"/>
</dbReference>
<reference evidence="15" key="1">
    <citation type="journal article" date="2025" name="Foods">
        <title>Unveiling the Microbial Signatures of Arabica Coffee Cherries: Insights into Ripeness Specific Diversity, Functional Traits, and Implications for Quality and Safety.</title>
        <authorList>
            <consortium name="RefSeq"/>
            <person name="Tenea G.N."/>
            <person name="Cifuentes V."/>
            <person name="Reyes P."/>
            <person name="Cevallos-Vallejos M."/>
        </authorList>
    </citation>
    <scope>NUCLEOTIDE SEQUENCE [LARGE SCALE GENOMIC DNA]</scope>
</reference>
<dbReference type="Gene3D" id="3.40.50.300">
    <property type="entry name" value="P-loop containing nucleotide triphosphate hydrolases"/>
    <property type="match status" value="1"/>
</dbReference>
<sequence length="1214" mass="140040">MGCASVDRVLNALEHLAKDLDVESHLWTGLRTDLRLVRTFVLCARKYWRSSNRLISWESLGSFMRSIFLYFKSDENASLGSLLHSLEDAVNRIGKELDSIRLGVEERFYPRSHMKAYFIGMVEDFRGSLWSFTQKINESYSNITALGYSLQSRDELMEFIDLLLANMEDLLDLGNVYLGTLISYIKEKLEFFKRFILFAELKGFQHRQLKVLLTHLELVAVNAAASVFFISTGRKRDAIVRDEMKTKISGVLAKVMSVEPQMLESYIKVLTATDWKRSSNILATNRRLLEHHVFFLLDSLDKLLCRDAVLIINFEEQIPLLYKGLRFLKTILMKYPEKFDGLHEKVKDLIRAAVNEAGIIICLIFLHVLKEGLAKEFDLALLNFVGKIKLVKVVTSTFIFPRNNELGFMDFLLENLKELPSCEVGSIAFAKDQIQTIREDLASLRSLMEISVDQSNQALRRRVMVAAHKTQLTVKSLFIGDIPDFRSPIIFDSIREELKEINLAKMEAMNICDNKYRLEAHSVSRTTNKVRVRLEDEATIIHKLTRGQKQLGFVSIVGMPGIGKTTLAQNVYDDPSIRCVFHIRAWCAVSQLYQHKDVLLQILSCMDPDLFEDQLQRKKHHSGDEYSKKNEDELEEKLKQRLMKIRYLIVLDDVWSSEAWNALERSFPDNANGSRILLTSRLPMVALEINQNVTIHHLQRLTDKESWELLQKKLPEENGFPLAHSDLGMQIARHCQGLPLTIVTVAGILARLEKDDGWIEVAERLSLSAVCATDQCMDVLELSYQHLPEYLKPCFLYFAAFPEDREIPSWRLMSLWIAEGFVQESEIKSLEDVAEEYIYELTSRSLVMVSKERSLGGVRTCRIHDLLHEFCLVKAQKENFLQFLHGDDKLFTFDEPRNLQRLCIFSGQDIFADSRLCSTRVNSLMFYAQEDEMLRSGFPKFLFLFFKRLRVLDLRQFCLHGELPSEIELLSELRYLAIHLSANSIPSSVGNLSHLETFIVQAGGNVLLPDTIWNLKKLRRLDARNGFTFNWAEENLGSLHNLDSISVLVLSSVQSEKILEKFPNIRRLKCRLFKSEEYNGDCNKIVAMGFLSQLESLKLMLDHPRSLEVIKLDREVSPQGTWDLEGFEFPQLKYLKLEQLRISRWKCSSDQFPRLRKLVLVQCWRLKEVPSCFGEVSTLEMIEVHGCSDSVVSSLWEIEEEQKDSGNEDFQIFV</sequence>
<keyword evidence="4" id="KW-0963">Cytoplasm</keyword>
<dbReference type="FunFam" id="3.40.50.300:FF:001091">
    <property type="entry name" value="Probable disease resistance protein At1g61300"/>
    <property type="match status" value="1"/>
</dbReference>
<dbReference type="PRINTS" id="PR00364">
    <property type="entry name" value="DISEASERSIST"/>
</dbReference>
<dbReference type="SUPFAM" id="SSF52058">
    <property type="entry name" value="L domain-like"/>
    <property type="match status" value="1"/>
</dbReference>
<evidence type="ECO:0000256" key="7">
    <source>
        <dbReference type="ARBA" id="ARBA00022737"/>
    </source>
</evidence>
<dbReference type="GO" id="GO:0009626">
    <property type="term" value="P:plant-type hypersensitive response"/>
    <property type="evidence" value="ECO:0007669"/>
    <property type="project" value="UniProtKB-KW"/>
</dbReference>
<organism evidence="15 16">
    <name type="scientific">Coffea arabica</name>
    <name type="common">Arabian coffee</name>
    <dbReference type="NCBI Taxonomy" id="13443"/>
    <lineage>
        <taxon>Eukaryota</taxon>
        <taxon>Viridiplantae</taxon>
        <taxon>Streptophyta</taxon>
        <taxon>Embryophyta</taxon>
        <taxon>Tracheophyta</taxon>
        <taxon>Spermatophyta</taxon>
        <taxon>Magnoliopsida</taxon>
        <taxon>eudicotyledons</taxon>
        <taxon>Gunneridae</taxon>
        <taxon>Pentapetalae</taxon>
        <taxon>asterids</taxon>
        <taxon>lamiids</taxon>
        <taxon>Gentianales</taxon>
        <taxon>Rubiaceae</taxon>
        <taxon>Ixoroideae</taxon>
        <taxon>Gardenieae complex</taxon>
        <taxon>Bertiereae - Coffeeae clade</taxon>
        <taxon>Coffeeae</taxon>
        <taxon>Coffea</taxon>
    </lineage>
</organism>
<evidence type="ECO:0000259" key="12">
    <source>
        <dbReference type="Pfam" id="PF12061"/>
    </source>
</evidence>
<evidence type="ECO:0000256" key="3">
    <source>
        <dbReference type="ARBA" id="ARBA00008894"/>
    </source>
</evidence>
<dbReference type="InterPro" id="IPR036388">
    <property type="entry name" value="WH-like_DNA-bd_sf"/>
</dbReference>
<comment type="similarity">
    <text evidence="3">Belongs to the disease resistance NB-LRR family.</text>
</comment>
<evidence type="ECO:0000256" key="5">
    <source>
        <dbReference type="ARBA" id="ARBA00022614"/>
    </source>
</evidence>
<dbReference type="Pfam" id="PF23598">
    <property type="entry name" value="LRR_14"/>
    <property type="match status" value="1"/>
</dbReference>
<dbReference type="Gene3D" id="1.10.8.430">
    <property type="entry name" value="Helical domain of apoptotic protease-activating factors"/>
    <property type="match status" value="1"/>
</dbReference>
<dbReference type="Proteomes" id="UP001652660">
    <property type="component" value="Chromosome 1e"/>
</dbReference>
<evidence type="ECO:0000259" key="14">
    <source>
        <dbReference type="Pfam" id="PF23598"/>
    </source>
</evidence>
<evidence type="ECO:0000256" key="2">
    <source>
        <dbReference type="ARBA" id="ARBA00004496"/>
    </source>
</evidence>